<evidence type="ECO:0000313" key="2">
    <source>
        <dbReference type="EMBL" id="GAH29513.1"/>
    </source>
</evidence>
<proteinExistence type="predicted"/>
<dbReference type="Pfam" id="PF05161">
    <property type="entry name" value="MOFRL"/>
    <property type="match status" value="1"/>
</dbReference>
<feature type="non-terminal residue" evidence="2">
    <location>
        <position position="51"/>
    </location>
</feature>
<dbReference type="InterPro" id="IPR037035">
    <property type="entry name" value="GK-like_C_sf"/>
</dbReference>
<dbReference type="Gene3D" id="3.40.1480.10">
    <property type="entry name" value="MOFRL domain"/>
    <property type="match status" value="1"/>
</dbReference>
<accession>X1G932</accession>
<comment type="caution">
    <text evidence="2">The sequence shown here is derived from an EMBL/GenBank/DDBJ whole genome shotgun (WGS) entry which is preliminary data.</text>
</comment>
<organism evidence="2">
    <name type="scientific">marine sediment metagenome</name>
    <dbReference type="NCBI Taxonomy" id="412755"/>
    <lineage>
        <taxon>unclassified sequences</taxon>
        <taxon>metagenomes</taxon>
        <taxon>ecological metagenomes</taxon>
    </lineage>
</organism>
<gene>
    <name evidence="2" type="ORF">S01H4_67021</name>
</gene>
<dbReference type="EMBL" id="BART01041858">
    <property type="protein sequence ID" value="GAH29513.1"/>
    <property type="molecule type" value="Genomic_DNA"/>
</dbReference>
<evidence type="ECO:0000259" key="1">
    <source>
        <dbReference type="Pfam" id="PF05161"/>
    </source>
</evidence>
<sequence length="51" mass="5421">TVIVGFDTDGTDGPTKIGGAIVDSSSTCMAKKLGISLQHELDWHNTVEVFE</sequence>
<name>X1G932_9ZZZZ</name>
<dbReference type="InterPro" id="IPR007835">
    <property type="entry name" value="MOFRL"/>
</dbReference>
<protein>
    <recommendedName>
        <fullName evidence="1">MOFRL domain-containing protein</fullName>
    </recommendedName>
</protein>
<feature type="non-terminal residue" evidence="2">
    <location>
        <position position="1"/>
    </location>
</feature>
<dbReference type="AlphaFoldDB" id="X1G932"/>
<reference evidence="2" key="1">
    <citation type="journal article" date="2014" name="Front. Microbiol.">
        <title>High frequency of phylogenetically diverse reductive dehalogenase-homologous genes in deep subseafloor sedimentary metagenomes.</title>
        <authorList>
            <person name="Kawai M."/>
            <person name="Futagami T."/>
            <person name="Toyoda A."/>
            <person name="Takaki Y."/>
            <person name="Nishi S."/>
            <person name="Hori S."/>
            <person name="Arai W."/>
            <person name="Tsubouchi T."/>
            <person name="Morono Y."/>
            <person name="Uchiyama I."/>
            <person name="Ito T."/>
            <person name="Fujiyama A."/>
            <person name="Inagaki F."/>
            <person name="Takami H."/>
        </authorList>
    </citation>
    <scope>NUCLEOTIDE SEQUENCE</scope>
    <source>
        <strain evidence="2">Expedition CK06-06</strain>
    </source>
</reference>
<feature type="domain" description="MOFRL" evidence="1">
    <location>
        <begin position="3"/>
        <end position="51"/>
    </location>
</feature>
<dbReference type="SUPFAM" id="SSF82544">
    <property type="entry name" value="GckA/TtuD-like"/>
    <property type="match status" value="1"/>
</dbReference>